<evidence type="ECO:0000256" key="6">
    <source>
        <dbReference type="ARBA" id="ARBA00023125"/>
    </source>
</evidence>
<keyword evidence="6 9" id="KW-0238">DNA-binding</keyword>
<dbReference type="PROSITE" id="PS51900">
    <property type="entry name" value="CB"/>
    <property type="match status" value="1"/>
</dbReference>
<accession>A0ABV7A389</accession>
<keyword evidence="5" id="KW-0229">DNA integration</keyword>
<evidence type="ECO:0000256" key="4">
    <source>
        <dbReference type="ARBA" id="ARBA00022829"/>
    </source>
</evidence>
<protein>
    <submittedName>
        <fullName evidence="12">Tyrosine-type recombinase/integrase</fullName>
    </submittedName>
</protein>
<evidence type="ECO:0000256" key="1">
    <source>
        <dbReference type="ARBA" id="ARBA00004496"/>
    </source>
</evidence>
<feature type="domain" description="Tyr recombinase" evidence="10">
    <location>
        <begin position="104"/>
        <end position="276"/>
    </location>
</feature>
<dbReference type="PROSITE" id="PS51898">
    <property type="entry name" value="TYR_RECOMBINASE"/>
    <property type="match status" value="1"/>
</dbReference>
<dbReference type="Pfam" id="PF00589">
    <property type="entry name" value="Phage_integrase"/>
    <property type="match status" value="1"/>
</dbReference>
<dbReference type="Proteomes" id="UP001595387">
    <property type="component" value="Unassembled WGS sequence"/>
</dbReference>
<proteinExistence type="predicted"/>
<dbReference type="PANTHER" id="PTHR30349:SF77">
    <property type="entry name" value="TYROSINE RECOMBINASE XERC"/>
    <property type="match status" value="1"/>
</dbReference>
<evidence type="ECO:0000256" key="5">
    <source>
        <dbReference type="ARBA" id="ARBA00022908"/>
    </source>
</evidence>
<evidence type="ECO:0000256" key="7">
    <source>
        <dbReference type="ARBA" id="ARBA00023172"/>
    </source>
</evidence>
<name>A0ABV7A389_9BACI</name>
<keyword evidence="8" id="KW-0131">Cell cycle</keyword>
<evidence type="ECO:0000259" key="11">
    <source>
        <dbReference type="PROSITE" id="PS51900"/>
    </source>
</evidence>
<dbReference type="Gene3D" id="1.10.443.10">
    <property type="entry name" value="Intergrase catalytic core"/>
    <property type="match status" value="1"/>
</dbReference>
<evidence type="ECO:0000313" key="13">
    <source>
        <dbReference type="Proteomes" id="UP001595387"/>
    </source>
</evidence>
<dbReference type="RefSeq" id="WP_390303336.1">
    <property type="nucleotide sequence ID" value="NZ_JBHRRZ010000007.1"/>
</dbReference>
<evidence type="ECO:0000256" key="3">
    <source>
        <dbReference type="ARBA" id="ARBA00022618"/>
    </source>
</evidence>
<dbReference type="Pfam" id="PF02899">
    <property type="entry name" value="Phage_int_SAM_1"/>
    <property type="match status" value="1"/>
</dbReference>
<evidence type="ECO:0000256" key="2">
    <source>
        <dbReference type="ARBA" id="ARBA00022490"/>
    </source>
</evidence>
<dbReference type="InterPro" id="IPR050090">
    <property type="entry name" value="Tyrosine_recombinase_XerCD"/>
</dbReference>
<dbReference type="Gene3D" id="1.10.150.130">
    <property type="match status" value="1"/>
</dbReference>
<gene>
    <name evidence="12" type="ORF">ACFODW_03990</name>
</gene>
<dbReference type="InterPro" id="IPR013762">
    <property type="entry name" value="Integrase-like_cat_sf"/>
</dbReference>
<keyword evidence="2" id="KW-0963">Cytoplasm</keyword>
<keyword evidence="7" id="KW-0233">DNA recombination</keyword>
<feature type="domain" description="Core-binding (CB)" evidence="11">
    <location>
        <begin position="1"/>
        <end position="83"/>
    </location>
</feature>
<dbReference type="PANTHER" id="PTHR30349">
    <property type="entry name" value="PHAGE INTEGRASE-RELATED"/>
    <property type="match status" value="1"/>
</dbReference>
<dbReference type="InterPro" id="IPR044068">
    <property type="entry name" value="CB"/>
</dbReference>
<dbReference type="InterPro" id="IPR010998">
    <property type="entry name" value="Integrase_recombinase_N"/>
</dbReference>
<dbReference type="SUPFAM" id="SSF56349">
    <property type="entry name" value="DNA breaking-rejoining enzymes"/>
    <property type="match status" value="1"/>
</dbReference>
<dbReference type="EMBL" id="JBHRRZ010000007">
    <property type="protein sequence ID" value="MFC2947522.1"/>
    <property type="molecule type" value="Genomic_DNA"/>
</dbReference>
<dbReference type="InterPro" id="IPR004107">
    <property type="entry name" value="Integrase_SAM-like_N"/>
</dbReference>
<keyword evidence="3" id="KW-0132">Cell division</keyword>
<sequence>MDDKTMTLLHELLSGYAYRLQERTLLAYEQNIKAFFLFSQTPYHQIKASDIRKWMHHLQETGQKPTTIHQKIASLRLFFTYAIEEQLLVNNPTTNVALPKLEDKIPHYLKREELEQLRYLVKDSKRERAIIETMYTTGVRLGELIDMKQSDVSWEHRAIHIRNGKGKKERNVFFSQGCKQKIQDYLSTRTDDLPNLFLNSKGKPVQQRALRLTFEGYSDRLGFKVSPHTMRHTFAAHLAEKGMPLVYIQDLLGHDSIEVTKMYARLHEEARKRQYDYYV</sequence>
<keyword evidence="13" id="KW-1185">Reference proteome</keyword>
<evidence type="ECO:0000259" key="10">
    <source>
        <dbReference type="PROSITE" id="PS51898"/>
    </source>
</evidence>
<organism evidence="12 13">
    <name type="scientific">Virgibacillus sediminis</name>
    <dbReference type="NCBI Taxonomy" id="202260"/>
    <lineage>
        <taxon>Bacteria</taxon>
        <taxon>Bacillati</taxon>
        <taxon>Bacillota</taxon>
        <taxon>Bacilli</taxon>
        <taxon>Bacillales</taxon>
        <taxon>Bacillaceae</taxon>
        <taxon>Virgibacillus</taxon>
    </lineage>
</organism>
<dbReference type="InterPro" id="IPR011010">
    <property type="entry name" value="DNA_brk_join_enz"/>
</dbReference>
<evidence type="ECO:0000313" key="12">
    <source>
        <dbReference type="EMBL" id="MFC2947522.1"/>
    </source>
</evidence>
<evidence type="ECO:0000256" key="8">
    <source>
        <dbReference type="ARBA" id="ARBA00023306"/>
    </source>
</evidence>
<comment type="caution">
    <text evidence="12">The sequence shown here is derived from an EMBL/GenBank/DDBJ whole genome shotgun (WGS) entry which is preliminary data.</text>
</comment>
<dbReference type="InterPro" id="IPR002104">
    <property type="entry name" value="Integrase_catalytic"/>
</dbReference>
<evidence type="ECO:0000256" key="9">
    <source>
        <dbReference type="PROSITE-ProRule" id="PRU01248"/>
    </source>
</evidence>
<keyword evidence="4" id="KW-0159">Chromosome partition</keyword>
<comment type="subcellular location">
    <subcellularLocation>
        <location evidence="1">Cytoplasm</location>
    </subcellularLocation>
</comment>
<reference evidence="13" key="1">
    <citation type="journal article" date="2019" name="Int. J. Syst. Evol. Microbiol.">
        <title>The Global Catalogue of Microorganisms (GCM) 10K type strain sequencing project: providing services to taxonomists for standard genome sequencing and annotation.</title>
        <authorList>
            <consortium name="The Broad Institute Genomics Platform"/>
            <consortium name="The Broad Institute Genome Sequencing Center for Infectious Disease"/>
            <person name="Wu L."/>
            <person name="Ma J."/>
        </authorList>
    </citation>
    <scope>NUCLEOTIDE SEQUENCE [LARGE SCALE GENOMIC DNA]</scope>
    <source>
        <strain evidence="13">KCTC 13193</strain>
    </source>
</reference>